<dbReference type="Proteomes" id="UP000190395">
    <property type="component" value="Unassembled WGS sequence"/>
</dbReference>
<evidence type="ECO:0000313" key="2">
    <source>
        <dbReference type="Proteomes" id="UP000190395"/>
    </source>
</evidence>
<dbReference type="RefSeq" id="WP_078930431.1">
    <property type="nucleotide sequence ID" value="NZ_FUXC01000002.1"/>
</dbReference>
<accession>A0A1T4LUU0</accession>
<dbReference type="GeneID" id="303366960"/>
<dbReference type="InterPro" id="IPR009241">
    <property type="entry name" value="HigB-like"/>
</dbReference>
<dbReference type="Pfam" id="PF05973">
    <property type="entry name" value="Gp49"/>
    <property type="match status" value="1"/>
</dbReference>
<dbReference type="EMBL" id="FUXC01000002">
    <property type="protein sequence ID" value="SJZ58396.1"/>
    <property type="molecule type" value="Genomic_DNA"/>
</dbReference>
<evidence type="ECO:0000313" key="1">
    <source>
        <dbReference type="EMBL" id="SJZ58396.1"/>
    </source>
</evidence>
<evidence type="ECO:0008006" key="3">
    <source>
        <dbReference type="Google" id="ProtNLM"/>
    </source>
</evidence>
<dbReference type="AlphaFoldDB" id="A0A1T4LUU0"/>
<name>A0A1T4LUU0_9SPIR</name>
<dbReference type="STRING" id="225004.SAMN02745152_00695"/>
<organism evidence="1 2">
    <name type="scientific">Treponema berlinense</name>
    <dbReference type="NCBI Taxonomy" id="225004"/>
    <lineage>
        <taxon>Bacteria</taxon>
        <taxon>Pseudomonadati</taxon>
        <taxon>Spirochaetota</taxon>
        <taxon>Spirochaetia</taxon>
        <taxon>Spirochaetales</taxon>
        <taxon>Treponemataceae</taxon>
        <taxon>Treponema</taxon>
    </lineage>
</organism>
<dbReference type="OrthoDB" id="330810at2"/>
<reference evidence="1 2" key="1">
    <citation type="submission" date="2017-02" db="EMBL/GenBank/DDBJ databases">
        <authorList>
            <person name="Peterson S.W."/>
        </authorList>
    </citation>
    <scope>NUCLEOTIDE SEQUENCE [LARGE SCALE GENOMIC DNA]</scope>
    <source>
        <strain evidence="1 2">ATCC BAA-909</strain>
    </source>
</reference>
<keyword evidence="2" id="KW-1185">Reference proteome</keyword>
<protein>
    <recommendedName>
        <fullName evidence="3">Phage derived protein Gp49-like</fullName>
    </recommendedName>
</protein>
<sequence>MWNVDSSDEYDAWFLTLDEESKEAVLQRVILLRQYGPNLPRPYADVLHGSKKLKNLKELRNQTQKHLLRVAYYFDSARNAFLLTGGDKKGKDQDKFYKDLIAESEVIVEKHEKELEDERRNQNDGK</sequence>
<gene>
    <name evidence="1" type="ORF">SAMN02745152_00695</name>
</gene>
<proteinExistence type="predicted"/>